<dbReference type="PIRSF" id="PIRSF000429">
    <property type="entry name" value="Ac-CoA_Ac_transf"/>
    <property type="match status" value="1"/>
</dbReference>
<keyword evidence="11 13" id="KW-0012">Acyltransferase</keyword>
<dbReference type="STRING" id="268505.A0A2A9PPF2"/>
<dbReference type="GO" id="GO:0003985">
    <property type="term" value="F:acetyl-CoA C-acetyltransferase activity"/>
    <property type="evidence" value="ECO:0007669"/>
    <property type="project" value="UniProtKB-EC"/>
</dbReference>
<dbReference type="InterPro" id="IPR020610">
    <property type="entry name" value="Thiolase_AS"/>
</dbReference>
<dbReference type="GO" id="GO:0005739">
    <property type="term" value="C:mitochondrion"/>
    <property type="evidence" value="ECO:0007669"/>
    <property type="project" value="UniProtKB-SubCell"/>
</dbReference>
<dbReference type="PANTHER" id="PTHR18919:SF156">
    <property type="entry name" value="ACETYL-COA ACETYLTRANSFERASE, MITOCHONDRIAL"/>
    <property type="match status" value="1"/>
</dbReference>
<dbReference type="InterPro" id="IPR016039">
    <property type="entry name" value="Thiolase-like"/>
</dbReference>
<dbReference type="PROSITE" id="PS00737">
    <property type="entry name" value="THIOLASE_2"/>
    <property type="match status" value="1"/>
</dbReference>
<dbReference type="InterPro" id="IPR020616">
    <property type="entry name" value="Thiolase_N"/>
</dbReference>
<dbReference type="CDD" id="cd00751">
    <property type="entry name" value="thiolase"/>
    <property type="match status" value="1"/>
</dbReference>
<evidence type="ECO:0000256" key="10">
    <source>
        <dbReference type="ARBA" id="ARBA00023128"/>
    </source>
</evidence>
<reference evidence="16 17" key="2">
    <citation type="journal article" date="2017" name="Sci. Rep.">
        <title>Ant-infecting Ophiocordyceps genomes reveal a high diversity of potential behavioral manipulation genes and a possible major role for enterotoxins.</title>
        <authorList>
            <person name="de Bekker C."/>
            <person name="Ohm R.A."/>
            <person name="Evans H.C."/>
            <person name="Brachmann A."/>
            <person name="Hughes D.P."/>
        </authorList>
    </citation>
    <scope>NUCLEOTIDE SEQUENCE [LARGE SCALE GENOMIC DNA]</scope>
    <source>
        <strain evidence="16 17">SC16a</strain>
    </source>
</reference>
<evidence type="ECO:0000256" key="3">
    <source>
        <dbReference type="ARBA" id="ARBA00010982"/>
    </source>
</evidence>
<evidence type="ECO:0000256" key="11">
    <source>
        <dbReference type="ARBA" id="ARBA00023315"/>
    </source>
</evidence>
<dbReference type="Pfam" id="PF00108">
    <property type="entry name" value="Thiolase_N"/>
    <property type="match status" value="1"/>
</dbReference>
<dbReference type="Pfam" id="PF02803">
    <property type="entry name" value="Thiolase_C"/>
    <property type="match status" value="1"/>
</dbReference>
<dbReference type="PROSITE" id="PS00099">
    <property type="entry name" value="THIOLASE_3"/>
    <property type="match status" value="1"/>
</dbReference>
<evidence type="ECO:0000256" key="5">
    <source>
        <dbReference type="ARBA" id="ARBA00012705"/>
    </source>
</evidence>
<evidence type="ECO:0000256" key="2">
    <source>
        <dbReference type="ARBA" id="ARBA00004173"/>
    </source>
</evidence>
<evidence type="ECO:0000313" key="16">
    <source>
        <dbReference type="EMBL" id="PFH62762.1"/>
    </source>
</evidence>
<dbReference type="InterPro" id="IPR020617">
    <property type="entry name" value="Thiolase_C"/>
</dbReference>
<evidence type="ECO:0000256" key="6">
    <source>
        <dbReference type="ARBA" id="ARBA00022679"/>
    </source>
</evidence>
<dbReference type="EMBL" id="LAZP02000018">
    <property type="protein sequence ID" value="PFH62762.1"/>
    <property type="molecule type" value="Genomic_DNA"/>
</dbReference>
<accession>A0A2A9PPF2</accession>
<evidence type="ECO:0000256" key="4">
    <source>
        <dbReference type="ARBA" id="ARBA00011881"/>
    </source>
</evidence>
<keyword evidence="6 13" id="KW-0808">Transferase</keyword>
<dbReference type="AlphaFoldDB" id="A0A2A9PPF2"/>
<keyword evidence="10" id="KW-0496">Mitochondrion</keyword>
<comment type="similarity">
    <text evidence="3 13">Belongs to the thiolase-like superfamily. Thiolase family.</text>
</comment>
<evidence type="ECO:0000256" key="7">
    <source>
        <dbReference type="ARBA" id="ARBA00022723"/>
    </source>
</evidence>
<feature type="active site" description="Proton acceptor" evidence="12">
    <location>
        <position position="345"/>
    </location>
</feature>
<evidence type="ECO:0000256" key="12">
    <source>
        <dbReference type="PIRSR" id="PIRSR000429-1"/>
    </source>
</evidence>
<comment type="caution">
    <text evidence="16">The sequence shown here is derived from an EMBL/GenBank/DDBJ whole genome shotgun (WGS) entry which is preliminary data.</text>
</comment>
<dbReference type="OrthoDB" id="5404651at2759"/>
<feature type="active site" description="Acyl-thioester intermediate" evidence="12">
    <location>
        <position position="90"/>
    </location>
</feature>
<dbReference type="GO" id="GO:0006635">
    <property type="term" value="P:fatty acid beta-oxidation"/>
    <property type="evidence" value="ECO:0007669"/>
    <property type="project" value="TreeGrafter"/>
</dbReference>
<dbReference type="GO" id="GO:0046872">
    <property type="term" value="F:metal ion binding"/>
    <property type="evidence" value="ECO:0007669"/>
    <property type="project" value="UniProtKB-KW"/>
</dbReference>
<dbReference type="NCBIfam" id="TIGR01930">
    <property type="entry name" value="AcCoA-C-Actrans"/>
    <property type="match status" value="1"/>
</dbReference>
<feature type="domain" description="Thiolase N-terminal" evidence="14">
    <location>
        <begin position="6"/>
        <end position="256"/>
    </location>
</feature>
<dbReference type="PROSITE" id="PS00098">
    <property type="entry name" value="THIOLASE_1"/>
    <property type="match status" value="1"/>
</dbReference>
<comment type="cofactor">
    <cofactor evidence="1">
        <name>K(+)</name>
        <dbReference type="ChEBI" id="CHEBI:29103"/>
    </cofactor>
</comment>
<dbReference type="InterPro" id="IPR020615">
    <property type="entry name" value="Thiolase_acyl_enz_int_AS"/>
</dbReference>
<keyword evidence="9" id="KW-0630">Potassium</keyword>
<evidence type="ECO:0000259" key="15">
    <source>
        <dbReference type="Pfam" id="PF02803"/>
    </source>
</evidence>
<evidence type="ECO:0000256" key="1">
    <source>
        <dbReference type="ARBA" id="ARBA00001958"/>
    </source>
</evidence>
<feature type="active site" description="Proton acceptor" evidence="12">
    <location>
        <position position="373"/>
    </location>
</feature>
<evidence type="ECO:0000256" key="9">
    <source>
        <dbReference type="ARBA" id="ARBA00022958"/>
    </source>
</evidence>
<comment type="subunit">
    <text evidence="4">Homotetramer.</text>
</comment>
<evidence type="ECO:0000313" key="17">
    <source>
        <dbReference type="Proteomes" id="UP000037136"/>
    </source>
</evidence>
<dbReference type="Gene3D" id="3.40.47.10">
    <property type="match status" value="1"/>
</dbReference>
<dbReference type="Proteomes" id="UP000037136">
    <property type="component" value="Unassembled WGS sequence"/>
</dbReference>
<dbReference type="SUPFAM" id="SSF53901">
    <property type="entry name" value="Thiolase-like"/>
    <property type="match status" value="2"/>
</dbReference>
<dbReference type="InterPro" id="IPR020613">
    <property type="entry name" value="Thiolase_CS"/>
</dbReference>
<keyword evidence="7" id="KW-0479">Metal-binding</keyword>
<feature type="domain" description="Thiolase C-terminal" evidence="15">
    <location>
        <begin position="268"/>
        <end position="386"/>
    </location>
</feature>
<evidence type="ECO:0000256" key="13">
    <source>
        <dbReference type="RuleBase" id="RU003557"/>
    </source>
</evidence>
<proteinExistence type="inferred from homology"/>
<keyword evidence="17" id="KW-1185">Reference proteome</keyword>
<gene>
    <name evidence="16" type="ORF">XA68_11985</name>
</gene>
<reference evidence="16 17" key="1">
    <citation type="journal article" date="2015" name="BMC Genomics">
        <title>Gene expression during zombie ant biting behavior reflects the complexity underlying fungal parasitic behavioral manipulation.</title>
        <authorList>
            <person name="de Bekker C."/>
            <person name="Ohm R.A."/>
            <person name="Loreto R.G."/>
            <person name="Sebastian A."/>
            <person name="Albert I."/>
            <person name="Merrow M."/>
            <person name="Brachmann A."/>
            <person name="Hughes D.P."/>
        </authorList>
    </citation>
    <scope>NUCLEOTIDE SEQUENCE [LARGE SCALE GENOMIC DNA]</scope>
    <source>
        <strain evidence="16 17">SC16a</strain>
    </source>
</reference>
<evidence type="ECO:0000256" key="8">
    <source>
        <dbReference type="ARBA" id="ARBA00022946"/>
    </source>
</evidence>
<dbReference type="PANTHER" id="PTHR18919">
    <property type="entry name" value="ACETYL-COA C-ACYLTRANSFERASE"/>
    <property type="match status" value="1"/>
</dbReference>
<keyword evidence="8" id="KW-0809">Transit peptide</keyword>
<dbReference type="EC" id="2.3.1.9" evidence="5"/>
<sequence length="393" mass="40445">MDASTVYIVGAARTPVGQVNGPLSQFSATQLGAVAIRGAVERSGVPPELVSHVYMGQALQAGAGQSPSKQAAVYARLPETIEATTINKVCASGLKAVTLAAQEILLGHGSVLVAGGMESMSNVPSYIDKDAAGDKQPRDGVKTDGLQNPYDGLSMGACADILAARFRLSKESQDEYALATFRRGARAVDVDMFGDEIVPVSSQTGTATQVSTDDIRGKALFQRLNSLTPTFSAAGTITEGSACTKADGASAVVLTNGQVAQEHCRNNLLARIVSFADAAAKPKEFAIAPAKAVEIALERAGLKVHQISLWEINEAFAAVVLITKELLGLDAHKINVSGGAIAFGHPLGSSGSRILVSLLYQLSPGQYGVAAVCNAGGGATAVVVQRLAADSTP</sequence>
<comment type="subcellular location">
    <subcellularLocation>
        <location evidence="2">Mitochondrion</location>
    </subcellularLocation>
</comment>
<name>A0A2A9PPF2_OPHUN</name>
<dbReference type="InterPro" id="IPR002155">
    <property type="entry name" value="Thiolase"/>
</dbReference>
<evidence type="ECO:0000259" key="14">
    <source>
        <dbReference type="Pfam" id="PF00108"/>
    </source>
</evidence>
<protein>
    <recommendedName>
        <fullName evidence="5">acetyl-CoA C-acetyltransferase</fullName>
        <ecNumber evidence="5">2.3.1.9</ecNumber>
    </recommendedName>
</protein>
<organism evidence="16 17">
    <name type="scientific">Ophiocordyceps unilateralis</name>
    <name type="common">Zombie-ant fungus</name>
    <name type="synonym">Torrubia unilateralis</name>
    <dbReference type="NCBI Taxonomy" id="268505"/>
    <lineage>
        <taxon>Eukaryota</taxon>
        <taxon>Fungi</taxon>
        <taxon>Dikarya</taxon>
        <taxon>Ascomycota</taxon>
        <taxon>Pezizomycotina</taxon>
        <taxon>Sordariomycetes</taxon>
        <taxon>Hypocreomycetidae</taxon>
        <taxon>Hypocreales</taxon>
        <taxon>Ophiocordycipitaceae</taxon>
        <taxon>Ophiocordyceps</taxon>
    </lineage>
</organism>